<comment type="caution">
    <text evidence="1">The sequence shown here is derived from an EMBL/GenBank/DDBJ whole genome shotgun (WGS) entry which is preliminary data.</text>
</comment>
<feature type="non-terminal residue" evidence="1">
    <location>
        <position position="82"/>
    </location>
</feature>
<feature type="non-terminal residue" evidence="1">
    <location>
        <position position="1"/>
    </location>
</feature>
<proteinExistence type="predicted"/>
<dbReference type="PANTHER" id="PTHR24221">
    <property type="entry name" value="ATP-BINDING CASSETTE SUB-FAMILY B"/>
    <property type="match status" value="1"/>
</dbReference>
<gene>
    <name evidence="1" type="ORF">SMN809_LOCUS28178</name>
</gene>
<dbReference type="SUPFAM" id="SSF52540">
    <property type="entry name" value="P-loop containing nucleoside triphosphate hydrolases"/>
    <property type="match status" value="1"/>
</dbReference>
<dbReference type="AlphaFoldDB" id="A0A8S2UKI9"/>
<dbReference type="Gene3D" id="3.40.50.300">
    <property type="entry name" value="P-loop containing nucleotide triphosphate hydrolases"/>
    <property type="match status" value="1"/>
</dbReference>
<dbReference type="PANTHER" id="PTHR24221:SF636">
    <property type="entry name" value="BILE SALT EXPORT PUMP"/>
    <property type="match status" value="1"/>
</dbReference>
<sequence length="82" mass="9077">GKVLLDGHDIKALNIQWLRSIMGLVQQEPVLFNLSIRDNIVYGDNSREITQSDIETAARKANIHELIISLPQGYETSCGAKG</sequence>
<dbReference type="Proteomes" id="UP000676336">
    <property type="component" value="Unassembled WGS sequence"/>
</dbReference>
<dbReference type="EMBL" id="CAJOBI010046359">
    <property type="protein sequence ID" value="CAF4349543.1"/>
    <property type="molecule type" value="Genomic_DNA"/>
</dbReference>
<name>A0A8S2UKI9_9BILA</name>
<accession>A0A8S2UKI9</accession>
<evidence type="ECO:0000313" key="1">
    <source>
        <dbReference type="EMBL" id="CAF4349543.1"/>
    </source>
</evidence>
<dbReference type="InterPro" id="IPR039421">
    <property type="entry name" value="Type_1_exporter"/>
</dbReference>
<evidence type="ECO:0000313" key="2">
    <source>
        <dbReference type="Proteomes" id="UP000676336"/>
    </source>
</evidence>
<dbReference type="InterPro" id="IPR027417">
    <property type="entry name" value="P-loop_NTPase"/>
</dbReference>
<dbReference type="GO" id="GO:0016324">
    <property type="term" value="C:apical plasma membrane"/>
    <property type="evidence" value="ECO:0007669"/>
    <property type="project" value="TreeGrafter"/>
</dbReference>
<organism evidence="1 2">
    <name type="scientific">Rotaria magnacalcarata</name>
    <dbReference type="NCBI Taxonomy" id="392030"/>
    <lineage>
        <taxon>Eukaryota</taxon>
        <taxon>Metazoa</taxon>
        <taxon>Spiralia</taxon>
        <taxon>Gnathifera</taxon>
        <taxon>Rotifera</taxon>
        <taxon>Eurotatoria</taxon>
        <taxon>Bdelloidea</taxon>
        <taxon>Philodinida</taxon>
        <taxon>Philodinidae</taxon>
        <taxon>Rotaria</taxon>
    </lineage>
</organism>
<evidence type="ECO:0008006" key="3">
    <source>
        <dbReference type="Google" id="ProtNLM"/>
    </source>
</evidence>
<dbReference type="GO" id="GO:0042626">
    <property type="term" value="F:ATPase-coupled transmembrane transporter activity"/>
    <property type="evidence" value="ECO:0007669"/>
    <property type="project" value="TreeGrafter"/>
</dbReference>
<protein>
    <recommendedName>
        <fullName evidence="3">p-glycoprotein</fullName>
    </recommendedName>
</protein>
<reference evidence="1" key="1">
    <citation type="submission" date="2021-02" db="EMBL/GenBank/DDBJ databases">
        <authorList>
            <person name="Nowell W R."/>
        </authorList>
    </citation>
    <scope>NUCLEOTIDE SEQUENCE</scope>
</reference>